<dbReference type="STRING" id="1184251.TCELL_0152"/>
<dbReference type="HOGENOM" id="CLU_168009_0_0_2"/>
<proteinExistence type="predicted"/>
<evidence type="ECO:0008006" key="3">
    <source>
        <dbReference type="Google" id="ProtNLM"/>
    </source>
</evidence>
<dbReference type="KEGG" id="thg:TCELL_0152"/>
<dbReference type="InParanoid" id="I3TCT9"/>
<dbReference type="EMBL" id="CP003531">
    <property type="protein sequence ID" value="AFK50577.1"/>
    <property type="molecule type" value="Genomic_DNA"/>
</dbReference>
<sequence length="113" mass="12769">MVPVKLGSLSDLVRLAATISMPQGTSYILRFETGDKVVLGILGVFRDYYKYYGIPVFYYYIAEGKEAEDLKNTNYIVASLSEDRFEFSKHPKPGLTIPLIRLAAKPDFIPDLQ</sequence>
<organism evidence="1 2">
    <name type="scientific">Thermogladius calderae (strain DSM 22663 / VKM B-2946 / 1633)</name>
    <dbReference type="NCBI Taxonomy" id="1184251"/>
    <lineage>
        <taxon>Archaea</taxon>
        <taxon>Thermoproteota</taxon>
        <taxon>Thermoprotei</taxon>
        <taxon>Desulfurococcales</taxon>
        <taxon>Desulfurococcaceae</taxon>
        <taxon>Thermogladius</taxon>
    </lineage>
</organism>
<protein>
    <recommendedName>
        <fullName evidence="3">Cren protein</fullName>
    </recommendedName>
</protein>
<accession>I3TCT9</accession>
<gene>
    <name evidence="1" type="ordered locus">TCELL_0152</name>
</gene>
<dbReference type="AlphaFoldDB" id="I3TCT9"/>
<name>I3TCT9_THEC1</name>
<evidence type="ECO:0000313" key="2">
    <source>
        <dbReference type="Proteomes" id="UP000005270"/>
    </source>
</evidence>
<reference evidence="1 2" key="1">
    <citation type="journal article" date="2012" name="J. Bacteriol.">
        <title>Complete genome sequence of the hyperthermophilic cellulolytic Crenarchaeon 'Thermogladius cellulolyticus' 1633.</title>
        <authorList>
            <person name="Mardanov A.V."/>
            <person name="Kochetkova T.V."/>
            <person name="Beletsky A.V."/>
            <person name="Bonch-Osmolovskaya E.A."/>
            <person name="Ravin N.V."/>
            <person name="Skryabin K.G."/>
        </authorList>
    </citation>
    <scope>NUCLEOTIDE SEQUENCE [LARGE SCALE GENOMIC DNA]</scope>
    <source>
        <strain evidence="2">DSM 22663 / VKM B-2946 / 1633</strain>
    </source>
</reference>
<keyword evidence="2" id="KW-1185">Reference proteome</keyword>
<dbReference type="Proteomes" id="UP000005270">
    <property type="component" value="Chromosome"/>
</dbReference>
<dbReference type="eggNOG" id="arCOG04275">
    <property type="taxonomic scope" value="Archaea"/>
</dbReference>
<evidence type="ECO:0000313" key="1">
    <source>
        <dbReference type="EMBL" id="AFK50577.1"/>
    </source>
</evidence>